<dbReference type="SUPFAM" id="SSF53850">
    <property type="entry name" value="Periplasmic binding protein-like II"/>
    <property type="match status" value="1"/>
</dbReference>
<dbReference type="Pfam" id="PF00126">
    <property type="entry name" value="HTH_1"/>
    <property type="match status" value="1"/>
</dbReference>
<comment type="similarity">
    <text evidence="1">Belongs to the LysR transcriptional regulatory family.</text>
</comment>
<evidence type="ECO:0000256" key="2">
    <source>
        <dbReference type="ARBA" id="ARBA00023015"/>
    </source>
</evidence>
<dbReference type="InterPro" id="IPR036388">
    <property type="entry name" value="WH-like_DNA-bd_sf"/>
</dbReference>
<dbReference type="PROSITE" id="PS50931">
    <property type="entry name" value="HTH_LYSR"/>
    <property type="match status" value="1"/>
</dbReference>
<dbReference type="InterPro" id="IPR000847">
    <property type="entry name" value="LysR_HTH_N"/>
</dbReference>
<sequence length="300" mass="32687">MQDSLGWDDLRLTLAIVRAGSLAGAARALGVSHATIFRRLKALEKRTGTRLFERVRGGYTPTPAGEDMAAAGARMEQEVLGVERRAVGRDLRPSGTVRLTTTDTLFEGLVAPMLGRCRAEYPQIALEVAISNETFNLSRRDADMAIRPIAEPPEALIAYRLARVALAVYRARDADENAASQWIGLDDSVSFPALSAWMQAQGAHARCDYRLDTVQAMQSALRHSDARAVLPCYLGDADPTLVRIGAPIAALATDLWLLIHPDLRRVARMRAVRDLLIDGFARGDVVQQLAGTAQADRMST</sequence>
<evidence type="ECO:0000313" key="7">
    <source>
        <dbReference type="Proteomes" id="UP000283993"/>
    </source>
</evidence>
<dbReference type="AlphaFoldDB" id="A0A423PFU9"/>
<dbReference type="PANTHER" id="PTHR30537:SF3">
    <property type="entry name" value="TRANSCRIPTIONAL REGULATORY PROTEIN"/>
    <property type="match status" value="1"/>
</dbReference>
<dbReference type="InterPro" id="IPR005119">
    <property type="entry name" value="LysR_subst-bd"/>
</dbReference>
<dbReference type="GO" id="GO:0043565">
    <property type="term" value="F:sequence-specific DNA binding"/>
    <property type="evidence" value="ECO:0007669"/>
    <property type="project" value="TreeGrafter"/>
</dbReference>
<evidence type="ECO:0000256" key="4">
    <source>
        <dbReference type="ARBA" id="ARBA00023163"/>
    </source>
</evidence>
<dbReference type="SUPFAM" id="SSF46785">
    <property type="entry name" value="Winged helix' DNA-binding domain"/>
    <property type="match status" value="1"/>
</dbReference>
<feature type="domain" description="HTH lysR-type" evidence="5">
    <location>
        <begin position="5"/>
        <end position="62"/>
    </location>
</feature>
<protein>
    <submittedName>
        <fullName evidence="6">LysR family transcriptional regulator</fullName>
    </submittedName>
</protein>
<accession>A0A423PFU9</accession>
<name>A0A423PFU9_9GAMM</name>
<proteinExistence type="inferred from homology"/>
<dbReference type="Pfam" id="PF03466">
    <property type="entry name" value="LysR_substrate"/>
    <property type="match status" value="1"/>
</dbReference>
<keyword evidence="2" id="KW-0805">Transcription regulation</keyword>
<evidence type="ECO:0000256" key="3">
    <source>
        <dbReference type="ARBA" id="ARBA00023125"/>
    </source>
</evidence>
<dbReference type="InterPro" id="IPR058163">
    <property type="entry name" value="LysR-type_TF_proteobact-type"/>
</dbReference>
<dbReference type="Gene3D" id="3.40.190.10">
    <property type="entry name" value="Periplasmic binding protein-like II"/>
    <property type="match status" value="1"/>
</dbReference>
<organism evidence="6 7">
    <name type="scientific">Salinisphaera orenii MK-B5</name>
    <dbReference type="NCBI Taxonomy" id="856730"/>
    <lineage>
        <taxon>Bacteria</taxon>
        <taxon>Pseudomonadati</taxon>
        <taxon>Pseudomonadota</taxon>
        <taxon>Gammaproteobacteria</taxon>
        <taxon>Salinisphaerales</taxon>
        <taxon>Salinisphaeraceae</taxon>
        <taxon>Salinisphaera</taxon>
    </lineage>
</organism>
<gene>
    <name evidence="6" type="ORF">SAOR_14840</name>
</gene>
<dbReference type="EMBL" id="AYKH01000042">
    <property type="protein sequence ID" value="ROO24468.1"/>
    <property type="molecule type" value="Genomic_DNA"/>
</dbReference>
<dbReference type="Gene3D" id="1.10.10.10">
    <property type="entry name" value="Winged helix-like DNA-binding domain superfamily/Winged helix DNA-binding domain"/>
    <property type="match status" value="1"/>
</dbReference>
<evidence type="ECO:0000259" key="5">
    <source>
        <dbReference type="PROSITE" id="PS50931"/>
    </source>
</evidence>
<dbReference type="GO" id="GO:0006351">
    <property type="term" value="P:DNA-templated transcription"/>
    <property type="evidence" value="ECO:0007669"/>
    <property type="project" value="TreeGrafter"/>
</dbReference>
<dbReference type="GO" id="GO:0003700">
    <property type="term" value="F:DNA-binding transcription factor activity"/>
    <property type="evidence" value="ECO:0007669"/>
    <property type="project" value="InterPro"/>
</dbReference>
<reference evidence="6 7" key="1">
    <citation type="submission" date="2013-10" db="EMBL/GenBank/DDBJ databases">
        <title>Salinisphaera orenii MK-B5 Genome Sequencing.</title>
        <authorList>
            <person name="Lai Q."/>
            <person name="Li C."/>
            <person name="Shao Z."/>
        </authorList>
    </citation>
    <scope>NUCLEOTIDE SEQUENCE [LARGE SCALE GENOMIC DNA]</scope>
    <source>
        <strain evidence="6 7">MK-B5</strain>
    </source>
</reference>
<dbReference type="RefSeq" id="WP_123632116.1">
    <property type="nucleotide sequence ID" value="NZ_AYKH01000042.1"/>
</dbReference>
<dbReference type="PANTHER" id="PTHR30537">
    <property type="entry name" value="HTH-TYPE TRANSCRIPTIONAL REGULATOR"/>
    <property type="match status" value="1"/>
</dbReference>
<keyword evidence="7" id="KW-1185">Reference proteome</keyword>
<comment type="caution">
    <text evidence="6">The sequence shown here is derived from an EMBL/GenBank/DDBJ whole genome shotgun (WGS) entry which is preliminary data.</text>
</comment>
<dbReference type="InterPro" id="IPR036390">
    <property type="entry name" value="WH_DNA-bd_sf"/>
</dbReference>
<evidence type="ECO:0000256" key="1">
    <source>
        <dbReference type="ARBA" id="ARBA00009437"/>
    </source>
</evidence>
<keyword evidence="4" id="KW-0804">Transcription</keyword>
<dbReference type="Proteomes" id="UP000283993">
    <property type="component" value="Unassembled WGS sequence"/>
</dbReference>
<evidence type="ECO:0000313" key="6">
    <source>
        <dbReference type="EMBL" id="ROO24468.1"/>
    </source>
</evidence>
<keyword evidence="3" id="KW-0238">DNA-binding</keyword>